<keyword evidence="2" id="KW-1185">Reference proteome</keyword>
<sequence length="207" mass="23939">MPRATAVNFSIPVEFRGYYIINGTSYFSLRDMEMGGSWWAQIGQVRSGFKVEAFNPTKKELVISWNQQAHTLLLKEFENSRHFIALESMQISPLNQKVYEMSERLIQSTLSQETGRLVKDNRKVEQLRRFLAQNPSLSELNDFLPEMGDAINYDEFFKIEFPPIMTGRNKQNTPRWGIDKSVDLKEIESMIASGASTEDMNRLLTEK</sequence>
<evidence type="ECO:0000313" key="1">
    <source>
        <dbReference type="EMBL" id="WPJ94192.1"/>
    </source>
</evidence>
<evidence type="ECO:0000313" key="2">
    <source>
        <dbReference type="Proteomes" id="UP001324993"/>
    </source>
</evidence>
<dbReference type="Proteomes" id="UP001324993">
    <property type="component" value="Chromosome"/>
</dbReference>
<dbReference type="EMBL" id="CP138858">
    <property type="protein sequence ID" value="WPJ94192.1"/>
    <property type="molecule type" value="Genomic_DNA"/>
</dbReference>
<proteinExistence type="predicted"/>
<protein>
    <submittedName>
        <fullName evidence="1">Uncharacterized protein</fullName>
    </submittedName>
</protein>
<dbReference type="RefSeq" id="WP_319831136.1">
    <property type="nucleotide sequence ID" value="NZ_CP138858.1"/>
</dbReference>
<name>A0ABZ0RGX7_9BACT</name>
<reference evidence="1 2" key="1">
    <citation type="submission" date="2023-11" db="EMBL/GenBank/DDBJ databases">
        <title>Coraliomargarita sp. nov., isolated from marine algae.</title>
        <authorList>
            <person name="Lee J.K."/>
            <person name="Baek J.H."/>
            <person name="Kim J.M."/>
            <person name="Choi D.G."/>
            <person name="Jeon C.O."/>
        </authorList>
    </citation>
    <scope>NUCLEOTIDE SEQUENCE [LARGE SCALE GENOMIC DNA]</scope>
    <source>
        <strain evidence="1 2">J2-16</strain>
    </source>
</reference>
<organism evidence="1 2">
    <name type="scientific">Coraliomargarita algicola</name>
    <dbReference type="NCBI Taxonomy" id="3092156"/>
    <lineage>
        <taxon>Bacteria</taxon>
        <taxon>Pseudomonadati</taxon>
        <taxon>Verrucomicrobiota</taxon>
        <taxon>Opitutia</taxon>
        <taxon>Puniceicoccales</taxon>
        <taxon>Coraliomargaritaceae</taxon>
        <taxon>Coraliomargarita</taxon>
    </lineage>
</organism>
<gene>
    <name evidence="1" type="ORF">SH580_12185</name>
</gene>
<accession>A0ABZ0RGX7</accession>